<dbReference type="SUPFAM" id="SSF55811">
    <property type="entry name" value="Nudix"/>
    <property type="match status" value="1"/>
</dbReference>
<dbReference type="PANTHER" id="PTHR43046">
    <property type="entry name" value="GDP-MANNOSE MANNOSYL HYDROLASE"/>
    <property type="match status" value="1"/>
</dbReference>
<dbReference type="PRINTS" id="PR00502">
    <property type="entry name" value="NUDIXFAMILY"/>
</dbReference>
<comment type="similarity">
    <text evidence="3">Belongs to the Nudix hydrolase family.</text>
</comment>
<keyword evidence="6" id="KW-1185">Reference proteome</keyword>
<dbReference type="Proteomes" id="UP000286268">
    <property type="component" value="Chromosome"/>
</dbReference>
<dbReference type="InterPro" id="IPR020476">
    <property type="entry name" value="Nudix_hydrolase"/>
</dbReference>
<feature type="domain" description="Nudix hydrolase" evidence="4">
    <location>
        <begin position="1"/>
        <end position="119"/>
    </location>
</feature>
<gene>
    <name evidence="5" type="ORF">C1I91_23360</name>
</gene>
<evidence type="ECO:0000256" key="1">
    <source>
        <dbReference type="ARBA" id="ARBA00001946"/>
    </source>
</evidence>
<dbReference type="Gene3D" id="3.90.79.10">
    <property type="entry name" value="Nucleoside Triphosphate Pyrophosphohydrolase"/>
    <property type="match status" value="1"/>
</dbReference>
<comment type="cofactor">
    <cofactor evidence="1">
        <name>Mg(2+)</name>
        <dbReference type="ChEBI" id="CHEBI:18420"/>
    </cofactor>
</comment>
<evidence type="ECO:0000313" key="6">
    <source>
        <dbReference type="Proteomes" id="UP000286268"/>
    </source>
</evidence>
<reference evidence="5 6" key="1">
    <citation type="submission" date="2018-01" db="EMBL/GenBank/DDBJ databases">
        <title>Genome Sequencing and Assembly of Anaerobacter polyendosporus strain CT4.</title>
        <authorList>
            <person name="Tachaapaikoon C."/>
            <person name="Sutheeworapong S."/>
            <person name="Jenjaroenpun P."/>
            <person name="Wongsurawat T."/>
            <person name="Nookeaw I."/>
            <person name="Cheawchanlertfa P."/>
            <person name="Kosugi A."/>
            <person name="Cheevadhanarak S."/>
            <person name="Ratanakhanokchai K."/>
        </authorList>
    </citation>
    <scope>NUCLEOTIDE SEQUENCE [LARGE SCALE GENOMIC DNA]</scope>
    <source>
        <strain evidence="5 6">CT4</strain>
    </source>
</reference>
<dbReference type="InterPro" id="IPR020084">
    <property type="entry name" value="NUDIX_hydrolase_CS"/>
</dbReference>
<dbReference type="PROSITE" id="PS51462">
    <property type="entry name" value="NUDIX"/>
    <property type="match status" value="1"/>
</dbReference>
<protein>
    <submittedName>
        <fullName evidence="5">DNA mismatch repair protein MutT</fullName>
    </submittedName>
</protein>
<dbReference type="InterPro" id="IPR000086">
    <property type="entry name" value="NUDIX_hydrolase_dom"/>
</dbReference>
<dbReference type="RefSeq" id="WP_128215058.1">
    <property type="nucleotide sequence ID" value="NZ_CP025746.1"/>
</dbReference>
<sequence length="126" mass="14513">MISQALIIDNNKVLMVKQYVKRGDIVWNFPGGGIEKNETPEEACVREVKEETGFDVEISSLLYEDGYKYTYLAKIIGGELTLDKSNPDNEDLIDNGWFSIEADILDSYTKPILDMYMERSNLRRHK</sequence>
<dbReference type="InterPro" id="IPR015797">
    <property type="entry name" value="NUDIX_hydrolase-like_dom_sf"/>
</dbReference>
<name>A0A3R5UB36_9CLOT</name>
<dbReference type="PROSITE" id="PS00893">
    <property type="entry name" value="NUDIX_BOX"/>
    <property type="match status" value="1"/>
</dbReference>
<dbReference type="CDD" id="cd02883">
    <property type="entry name" value="NUDIX_Hydrolase"/>
    <property type="match status" value="1"/>
</dbReference>
<organism evidence="5 6">
    <name type="scientific">Clostridium manihotivorum</name>
    <dbReference type="NCBI Taxonomy" id="2320868"/>
    <lineage>
        <taxon>Bacteria</taxon>
        <taxon>Bacillati</taxon>
        <taxon>Bacillota</taxon>
        <taxon>Clostridia</taxon>
        <taxon>Eubacteriales</taxon>
        <taxon>Clostridiaceae</taxon>
        <taxon>Clostridium</taxon>
    </lineage>
</organism>
<proteinExistence type="inferred from homology"/>
<dbReference type="OrthoDB" id="9804563at2"/>
<dbReference type="AlphaFoldDB" id="A0A3R5UB36"/>
<evidence type="ECO:0000259" key="4">
    <source>
        <dbReference type="PROSITE" id="PS51462"/>
    </source>
</evidence>
<dbReference type="PANTHER" id="PTHR43046:SF14">
    <property type="entry name" value="MUTT_NUDIX FAMILY PROTEIN"/>
    <property type="match status" value="1"/>
</dbReference>
<dbReference type="Pfam" id="PF00293">
    <property type="entry name" value="NUDIX"/>
    <property type="match status" value="1"/>
</dbReference>
<keyword evidence="2 3" id="KW-0378">Hydrolase</keyword>
<dbReference type="KEGG" id="cmah:C1I91_23360"/>
<evidence type="ECO:0000256" key="2">
    <source>
        <dbReference type="ARBA" id="ARBA00022801"/>
    </source>
</evidence>
<evidence type="ECO:0000256" key="3">
    <source>
        <dbReference type="RuleBase" id="RU003476"/>
    </source>
</evidence>
<dbReference type="GO" id="GO:0016787">
    <property type="term" value="F:hydrolase activity"/>
    <property type="evidence" value="ECO:0007669"/>
    <property type="project" value="UniProtKB-KW"/>
</dbReference>
<dbReference type="EMBL" id="CP025746">
    <property type="protein sequence ID" value="QAA34341.1"/>
    <property type="molecule type" value="Genomic_DNA"/>
</dbReference>
<accession>A0A3R5UB36</accession>
<evidence type="ECO:0000313" key="5">
    <source>
        <dbReference type="EMBL" id="QAA34341.1"/>
    </source>
</evidence>